<evidence type="ECO:0000313" key="2">
    <source>
        <dbReference type="EMBL" id="GJN93958.1"/>
    </source>
</evidence>
<feature type="compositionally biased region" description="Low complexity" evidence="1">
    <location>
        <begin position="98"/>
        <end position="117"/>
    </location>
</feature>
<feature type="compositionally biased region" description="Basic and acidic residues" evidence="1">
    <location>
        <begin position="145"/>
        <end position="171"/>
    </location>
</feature>
<comment type="caution">
    <text evidence="2">The sequence shown here is derived from an EMBL/GenBank/DDBJ whole genome shotgun (WGS) entry which is preliminary data.</text>
</comment>
<dbReference type="Proteomes" id="UP001342314">
    <property type="component" value="Unassembled WGS sequence"/>
</dbReference>
<evidence type="ECO:0000256" key="1">
    <source>
        <dbReference type="SAM" id="MobiDB-lite"/>
    </source>
</evidence>
<dbReference type="PANTHER" id="PTHR36576:SF2">
    <property type="entry name" value="PROTEIN CON-6, PUTATIVE (AFU_ORTHOLOGUE AFUA_4G03615)-RELATED"/>
    <property type="match status" value="1"/>
</dbReference>
<protein>
    <submittedName>
        <fullName evidence="2">Uncharacterized protein</fullName>
    </submittedName>
</protein>
<name>A0AAV5GUM6_9BASI</name>
<dbReference type="EMBL" id="BQKY01000015">
    <property type="protein sequence ID" value="GJN93958.1"/>
    <property type="molecule type" value="Genomic_DNA"/>
</dbReference>
<feature type="compositionally biased region" description="Basic and acidic residues" evidence="1">
    <location>
        <begin position="118"/>
        <end position="133"/>
    </location>
</feature>
<dbReference type="InterPro" id="IPR052670">
    <property type="entry name" value="UPF0654_domain"/>
</dbReference>
<proteinExistence type="predicted"/>
<sequence>MTPSYIHITVEEPEMAPSPQQPHELVVEGDKVLERTESGTVLAEKDYDHVVRGYKAASHNKRFSHDTRESAEQMLHDLEAAHDAQAGEQGADTKESGSPTHSQAAASSSAHHTQHAFASDKAHEGETHEEEVHRHHKIGGLKANLHRDDRSEETKEHIRQQLRELGEKPDA</sequence>
<gene>
    <name evidence="2" type="ORF">Rhopal_007018-T1</name>
</gene>
<feature type="region of interest" description="Disordered" evidence="1">
    <location>
        <begin position="56"/>
        <end position="171"/>
    </location>
</feature>
<reference evidence="2 3" key="1">
    <citation type="submission" date="2021-12" db="EMBL/GenBank/DDBJ databases">
        <title>High titer production of polyol ester of fatty acids by Rhodotorula paludigena BS15 towards product separation-free biomass refinery.</title>
        <authorList>
            <person name="Mano J."/>
            <person name="Ono H."/>
            <person name="Tanaka T."/>
            <person name="Naito K."/>
            <person name="Sushida H."/>
            <person name="Ike M."/>
            <person name="Tokuyasu K."/>
            <person name="Kitaoka M."/>
        </authorList>
    </citation>
    <scope>NUCLEOTIDE SEQUENCE [LARGE SCALE GENOMIC DNA]</scope>
    <source>
        <strain evidence="2 3">BS15</strain>
    </source>
</reference>
<dbReference type="Pfam" id="PF10346">
    <property type="entry name" value="Con-6"/>
    <property type="match status" value="2"/>
</dbReference>
<keyword evidence="3" id="KW-1185">Reference proteome</keyword>
<organism evidence="2 3">
    <name type="scientific">Rhodotorula paludigena</name>
    <dbReference type="NCBI Taxonomy" id="86838"/>
    <lineage>
        <taxon>Eukaryota</taxon>
        <taxon>Fungi</taxon>
        <taxon>Dikarya</taxon>
        <taxon>Basidiomycota</taxon>
        <taxon>Pucciniomycotina</taxon>
        <taxon>Microbotryomycetes</taxon>
        <taxon>Sporidiobolales</taxon>
        <taxon>Sporidiobolaceae</taxon>
        <taxon>Rhodotorula</taxon>
    </lineage>
</organism>
<dbReference type="InterPro" id="IPR018824">
    <property type="entry name" value="Conidiation-specific_6"/>
</dbReference>
<accession>A0AAV5GUM6</accession>
<dbReference type="GO" id="GO:0005737">
    <property type="term" value="C:cytoplasm"/>
    <property type="evidence" value="ECO:0007669"/>
    <property type="project" value="TreeGrafter"/>
</dbReference>
<evidence type="ECO:0000313" key="3">
    <source>
        <dbReference type="Proteomes" id="UP001342314"/>
    </source>
</evidence>
<dbReference type="PANTHER" id="PTHR36576">
    <property type="entry name" value="UPF0654 PROTEIN C11D3.01C-RELATED"/>
    <property type="match status" value="1"/>
</dbReference>
<dbReference type="AlphaFoldDB" id="A0AAV5GUM6"/>
<feature type="compositionally biased region" description="Basic and acidic residues" evidence="1">
    <location>
        <begin position="63"/>
        <end position="82"/>
    </location>
</feature>